<evidence type="ECO:0000256" key="2">
    <source>
        <dbReference type="ARBA" id="ARBA00012417"/>
    </source>
</evidence>
<keyword evidence="13" id="KW-1185">Reference proteome</keyword>
<dbReference type="GO" id="GO:0043625">
    <property type="term" value="C:delta DNA polymerase complex"/>
    <property type="evidence" value="ECO:0007669"/>
    <property type="project" value="TreeGrafter"/>
</dbReference>
<keyword evidence="4 12" id="KW-0548">Nucleotidyltransferase</keyword>
<organism evidence="12 13">
    <name type="scientific">Acanthosepion pharaonis</name>
    <name type="common">Pharaoh cuttlefish</name>
    <name type="synonym">Sepia pharaonis</name>
    <dbReference type="NCBI Taxonomy" id="158019"/>
    <lineage>
        <taxon>Eukaryota</taxon>
        <taxon>Metazoa</taxon>
        <taxon>Spiralia</taxon>
        <taxon>Lophotrochozoa</taxon>
        <taxon>Mollusca</taxon>
        <taxon>Cephalopoda</taxon>
        <taxon>Coleoidea</taxon>
        <taxon>Decapodiformes</taxon>
        <taxon>Sepiida</taxon>
        <taxon>Sepiina</taxon>
        <taxon>Sepiidae</taxon>
        <taxon>Acanthosepion</taxon>
    </lineage>
</organism>
<keyword evidence="9" id="KW-0472">Membrane</keyword>
<comment type="caution">
    <text evidence="12">The sequence shown here is derived from an EMBL/GenBank/DDBJ whole genome shotgun (WGS) entry which is preliminary data.</text>
</comment>
<evidence type="ECO:0000256" key="8">
    <source>
        <dbReference type="ARBA" id="ARBA00049244"/>
    </source>
</evidence>
<dbReference type="InterPro" id="IPR050240">
    <property type="entry name" value="DNA_pol_type-B"/>
</dbReference>
<dbReference type="GO" id="GO:0006287">
    <property type="term" value="P:base-excision repair, gap-filling"/>
    <property type="evidence" value="ECO:0007669"/>
    <property type="project" value="TreeGrafter"/>
</dbReference>
<gene>
    <name evidence="12" type="ORF">SPHA_46061</name>
</gene>
<dbReference type="SUPFAM" id="SSF56672">
    <property type="entry name" value="DNA/RNA polymerases"/>
    <property type="match status" value="1"/>
</dbReference>
<dbReference type="SUPFAM" id="SSF53098">
    <property type="entry name" value="Ribonuclease H-like"/>
    <property type="match status" value="2"/>
</dbReference>
<evidence type="ECO:0000256" key="7">
    <source>
        <dbReference type="ARBA" id="ARBA00024411"/>
    </source>
</evidence>
<dbReference type="GO" id="GO:0003677">
    <property type="term" value="F:DNA binding"/>
    <property type="evidence" value="ECO:0007669"/>
    <property type="project" value="UniProtKB-KW"/>
</dbReference>
<evidence type="ECO:0000256" key="9">
    <source>
        <dbReference type="SAM" id="Phobius"/>
    </source>
</evidence>
<dbReference type="Proteomes" id="UP000597762">
    <property type="component" value="Unassembled WGS sequence"/>
</dbReference>
<protein>
    <recommendedName>
        <fullName evidence="7">DNA polymerase delta catalytic subunit</fullName>
        <ecNumber evidence="2">2.7.7.7</ecNumber>
    </recommendedName>
</protein>
<dbReference type="EC" id="2.7.7.7" evidence="2"/>
<dbReference type="GO" id="GO:0008296">
    <property type="term" value="F:3'-5'-DNA exonuclease activity"/>
    <property type="evidence" value="ECO:0007669"/>
    <property type="project" value="TreeGrafter"/>
</dbReference>
<dbReference type="SMART" id="SM00486">
    <property type="entry name" value="POLBc"/>
    <property type="match status" value="1"/>
</dbReference>
<dbReference type="InterPro" id="IPR043502">
    <property type="entry name" value="DNA/RNA_pol_sf"/>
</dbReference>
<dbReference type="Pfam" id="PF03104">
    <property type="entry name" value="DNA_pol_B_exo1"/>
    <property type="match status" value="1"/>
</dbReference>
<evidence type="ECO:0000313" key="13">
    <source>
        <dbReference type="Proteomes" id="UP000597762"/>
    </source>
</evidence>
<feature type="transmembrane region" description="Helical" evidence="9">
    <location>
        <begin position="196"/>
        <end position="224"/>
    </location>
</feature>
<reference evidence="12" key="1">
    <citation type="submission" date="2021-01" db="EMBL/GenBank/DDBJ databases">
        <authorList>
            <person name="Li R."/>
            <person name="Bekaert M."/>
        </authorList>
    </citation>
    <scope>NUCLEOTIDE SEQUENCE</scope>
    <source>
        <strain evidence="12">Farmed</strain>
    </source>
</reference>
<keyword evidence="3 12" id="KW-0808">Transferase</keyword>
<feature type="transmembrane region" description="Helical" evidence="9">
    <location>
        <begin position="520"/>
        <end position="540"/>
    </location>
</feature>
<evidence type="ECO:0000256" key="3">
    <source>
        <dbReference type="ARBA" id="ARBA00022679"/>
    </source>
</evidence>
<feature type="transmembrane region" description="Helical" evidence="9">
    <location>
        <begin position="552"/>
        <end position="578"/>
    </location>
</feature>
<keyword evidence="6" id="KW-0238">DNA-binding</keyword>
<dbReference type="InterPro" id="IPR006133">
    <property type="entry name" value="DNA-dir_DNA_pol_B_exonuc"/>
</dbReference>
<feature type="transmembrane region" description="Helical" evidence="9">
    <location>
        <begin position="428"/>
        <end position="447"/>
    </location>
</feature>
<dbReference type="InterPro" id="IPR023211">
    <property type="entry name" value="DNA_pol_palm_dom_sf"/>
</dbReference>
<sequence>MRSNKEDIKEAILAVEATQKESIYGFHQNRKQMFLKITVALQRLIAPAKRLLEQGFLCPGYAVQGYQTYESNIDFEIRFMVDSDVVGCNWIELPKGKYHIRRKETTSGSKGEWSKVAPLRIMSFDIECAGRKGIFPEPNKDPVIQIANMVVKQGKSDPFVRNVFTLKKCAPVVGAQVLSFDTEQELLKHCLKGESFFFLLADCSFFPLSCQLSLLFFFFFFFFFFPAGCLSSPSSLLVVSLLPIFLPIVCLSLPSFLLVVSLYLLPPSSSAGFFSLYLFPPFSLVSLYLFPPFCGFSTSLSPLSAVVSLYLFPLSAVVSLSISFPFLRLSLSLYSPFLRLSLSISFPFLSGCLSQISFPPFLRLSLSISFPFLRLSLSLSLSPFLSELSLSISFPLSYAVYSLYFLSPLSAGCLSLSLSPFLPVVSLYLFPPFCRLSLSIFFLLIFLRLSLSISFPLSAGCLSLSLSPFLPVVSLYLFPPFCRLSLSISFPLSAGCLSLSLSPFLPVVSLYLFPPFCQLSCSLFFFPPSSYQLSCSLFFFPPSSYQLSCSFFFFLLLPISCLVSFFFFLLPISCLALFFPPSSYQLSCSFFFFLLLPISCLALFFFSSFFLSVVLLFFFSSFFLSVVSLSFVVVLGIVLFRDYKLRSYTLNAVSFHFLQEQKEDVQHSIITDLQNGNDQTRRRLAIYCMKDAILPLRLLEKLMCIINYMEMARVTGVPLPYLLSRGQQIKVISQLLRKAKEQDLLLPVQKISTGDEYEGATVIEPIKGYYNTPIATLDFSSLYPSIMMAHNLCYTTLLNQNSVSKYDLTPDQYIKSFLFETFFVILQLEKV</sequence>
<dbReference type="EMBL" id="CAHIKZ030002411">
    <property type="protein sequence ID" value="CAE1286503.1"/>
    <property type="molecule type" value="Genomic_DNA"/>
</dbReference>
<evidence type="ECO:0000259" key="11">
    <source>
        <dbReference type="Pfam" id="PF03104"/>
    </source>
</evidence>
<feature type="transmembrane region" description="Helical" evidence="9">
    <location>
        <begin position="617"/>
        <end position="640"/>
    </location>
</feature>
<evidence type="ECO:0000313" key="12">
    <source>
        <dbReference type="EMBL" id="CAE1286503.1"/>
    </source>
</evidence>
<dbReference type="GO" id="GO:0045004">
    <property type="term" value="P:DNA replication proofreading"/>
    <property type="evidence" value="ECO:0007669"/>
    <property type="project" value="TreeGrafter"/>
</dbReference>
<evidence type="ECO:0000256" key="4">
    <source>
        <dbReference type="ARBA" id="ARBA00022695"/>
    </source>
</evidence>
<feature type="transmembrane region" description="Helical" evidence="9">
    <location>
        <begin position="590"/>
        <end position="611"/>
    </location>
</feature>
<feature type="domain" description="DNA-directed DNA polymerase family B exonuclease" evidence="11">
    <location>
        <begin position="66"/>
        <end position="190"/>
    </location>
</feature>
<name>A0A812CYE1_ACAPH</name>
<dbReference type="PANTHER" id="PTHR10322">
    <property type="entry name" value="DNA POLYMERASE CATALYTIC SUBUNIT"/>
    <property type="match status" value="1"/>
</dbReference>
<dbReference type="InterPro" id="IPR006134">
    <property type="entry name" value="DNA-dir_DNA_pol_B_multi_dom"/>
</dbReference>
<evidence type="ECO:0000259" key="10">
    <source>
        <dbReference type="Pfam" id="PF00136"/>
    </source>
</evidence>
<dbReference type="Gene3D" id="3.90.1600.10">
    <property type="entry name" value="Palm domain of DNA polymerase"/>
    <property type="match status" value="1"/>
</dbReference>
<comment type="similarity">
    <text evidence="1">Belongs to the DNA polymerase type-B family.</text>
</comment>
<dbReference type="GO" id="GO:0006297">
    <property type="term" value="P:nucleotide-excision repair, DNA gap filling"/>
    <property type="evidence" value="ECO:0007669"/>
    <property type="project" value="TreeGrafter"/>
</dbReference>
<dbReference type="InterPro" id="IPR006172">
    <property type="entry name" value="DNA-dir_DNA_pol_B"/>
</dbReference>
<dbReference type="Gene3D" id="3.30.420.10">
    <property type="entry name" value="Ribonuclease H-like superfamily/Ribonuclease H"/>
    <property type="match status" value="2"/>
</dbReference>
<keyword evidence="5" id="KW-0239">DNA-directed DNA polymerase</keyword>
<dbReference type="InterPro" id="IPR036397">
    <property type="entry name" value="RNaseH_sf"/>
</dbReference>
<feature type="transmembrane region" description="Helical" evidence="9">
    <location>
        <begin position="337"/>
        <end position="358"/>
    </location>
</feature>
<proteinExistence type="inferred from homology"/>
<evidence type="ECO:0000256" key="6">
    <source>
        <dbReference type="ARBA" id="ARBA00023125"/>
    </source>
</evidence>
<feature type="transmembrane region" description="Helical" evidence="9">
    <location>
        <begin position="272"/>
        <end position="290"/>
    </location>
</feature>
<feature type="domain" description="DNA-directed DNA polymerase family B multifunctional" evidence="10">
    <location>
        <begin position="718"/>
        <end position="814"/>
    </location>
</feature>
<dbReference type="AlphaFoldDB" id="A0A812CYE1"/>
<feature type="transmembrane region" description="Helical" evidence="9">
    <location>
        <begin position="310"/>
        <end position="330"/>
    </location>
</feature>
<accession>A0A812CYE1</accession>
<evidence type="ECO:0000256" key="1">
    <source>
        <dbReference type="ARBA" id="ARBA00005755"/>
    </source>
</evidence>
<dbReference type="Gene3D" id="3.30.342.10">
    <property type="entry name" value="DNA Polymerase, chain B, domain 1"/>
    <property type="match status" value="1"/>
</dbReference>
<dbReference type="GO" id="GO:0000166">
    <property type="term" value="F:nucleotide binding"/>
    <property type="evidence" value="ECO:0007669"/>
    <property type="project" value="InterPro"/>
</dbReference>
<feature type="transmembrane region" description="Helical" evidence="9">
    <location>
        <begin position="490"/>
        <end position="513"/>
    </location>
</feature>
<comment type="catalytic activity">
    <reaction evidence="8">
        <text>DNA(n) + a 2'-deoxyribonucleoside 5'-triphosphate = DNA(n+1) + diphosphate</text>
        <dbReference type="Rhea" id="RHEA:22508"/>
        <dbReference type="Rhea" id="RHEA-COMP:17339"/>
        <dbReference type="Rhea" id="RHEA-COMP:17340"/>
        <dbReference type="ChEBI" id="CHEBI:33019"/>
        <dbReference type="ChEBI" id="CHEBI:61560"/>
        <dbReference type="ChEBI" id="CHEBI:173112"/>
        <dbReference type="EC" id="2.7.7.7"/>
    </reaction>
</comment>
<dbReference type="InterPro" id="IPR012337">
    <property type="entry name" value="RNaseH-like_sf"/>
</dbReference>
<dbReference type="GO" id="GO:0003887">
    <property type="term" value="F:DNA-directed DNA polymerase activity"/>
    <property type="evidence" value="ECO:0007669"/>
    <property type="project" value="UniProtKB-KW"/>
</dbReference>
<evidence type="ECO:0000256" key="5">
    <source>
        <dbReference type="ARBA" id="ARBA00022932"/>
    </source>
</evidence>
<keyword evidence="9" id="KW-0812">Transmembrane</keyword>
<dbReference type="PANTHER" id="PTHR10322:SF23">
    <property type="entry name" value="DNA POLYMERASE DELTA CATALYTIC SUBUNIT"/>
    <property type="match status" value="1"/>
</dbReference>
<keyword evidence="9" id="KW-1133">Transmembrane helix</keyword>
<dbReference type="Pfam" id="PF00136">
    <property type="entry name" value="DNA_pol_B"/>
    <property type="match status" value="1"/>
</dbReference>
<dbReference type="OrthoDB" id="2414538at2759"/>
<feature type="transmembrane region" description="Helical" evidence="9">
    <location>
        <begin position="244"/>
        <end position="265"/>
    </location>
</feature>
<feature type="transmembrane region" description="Helical" evidence="9">
    <location>
        <begin position="459"/>
        <end position="478"/>
    </location>
</feature>